<evidence type="ECO:0000313" key="1">
    <source>
        <dbReference type="EMBL" id="CAF4851474.1"/>
    </source>
</evidence>
<comment type="caution">
    <text evidence="1">The sequence shown here is derived from an EMBL/GenBank/DDBJ whole genome shotgun (WGS) entry which is preliminary data.</text>
</comment>
<reference evidence="1" key="1">
    <citation type="submission" date="2021-02" db="EMBL/GenBank/DDBJ databases">
        <authorList>
            <person name="Nowell W R."/>
        </authorList>
    </citation>
    <scope>NUCLEOTIDE SEQUENCE</scope>
</reference>
<proteinExistence type="predicted"/>
<dbReference type="Proteomes" id="UP000663838">
    <property type="component" value="Unassembled WGS sequence"/>
</dbReference>
<name>A0A821S149_9BILA</name>
<accession>A0A821S149</accession>
<organism evidence="1 2">
    <name type="scientific">Rotaria socialis</name>
    <dbReference type="NCBI Taxonomy" id="392032"/>
    <lineage>
        <taxon>Eukaryota</taxon>
        <taxon>Metazoa</taxon>
        <taxon>Spiralia</taxon>
        <taxon>Gnathifera</taxon>
        <taxon>Rotifera</taxon>
        <taxon>Eurotatoria</taxon>
        <taxon>Bdelloidea</taxon>
        <taxon>Philodinida</taxon>
        <taxon>Philodinidae</taxon>
        <taxon>Rotaria</taxon>
    </lineage>
</organism>
<sequence length="172" mass="18617">MLIVLNASGSHGVLISNLRTSLSALCDGPINANGVIHLDTHLTLLSTFISTQNSGSPMLLNARLMTLLAGSLDCHVFILHYGARIVGMTSPEVRNLIDTTLPKLTKSIIHNEPASLPVLQEMDLASTLLEQISHGSQPIFMENVRILSDGEIATVVGSHMDVFIRHQPSFRT</sequence>
<gene>
    <name evidence="1" type="ORF">TOA249_LOCUS26921</name>
</gene>
<evidence type="ECO:0000313" key="2">
    <source>
        <dbReference type="Proteomes" id="UP000663838"/>
    </source>
</evidence>
<dbReference type="AlphaFoldDB" id="A0A821S149"/>
<protein>
    <submittedName>
        <fullName evidence="1">Uncharacterized protein</fullName>
    </submittedName>
</protein>
<dbReference type="EMBL" id="CAJOBS010003281">
    <property type="protein sequence ID" value="CAF4851474.1"/>
    <property type="molecule type" value="Genomic_DNA"/>
</dbReference>